<evidence type="ECO:0000256" key="1">
    <source>
        <dbReference type="ARBA" id="ARBA00001947"/>
    </source>
</evidence>
<evidence type="ECO:0000256" key="7">
    <source>
        <dbReference type="PIRSR" id="PIRSR611778-50"/>
    </source>
</evidence>
<protein>
    <recommendedName>
        <fullName evidence="6">dihydropyrimidinase</fullName>
        <ecNumber evidence="6">3.5.2.2</ecNumber>
    </recommendedName>
</protein>
<keyword evidence="3" id="KW-0479">Metal-binding</keyword>
<name>A0A3D8QQK6_9HELO</name>
<sequence>MNADLVIRNGSIVTTSDIWPCCDIAILNGTIVAVGINIPVSEGVREIQADGAYVTPGGVDSHVHLSLYEASADALKTVPTDGSIPNMDDYTGDTYETGTRSAVAGGTTTVITFASQYRGDDSLIPVIEEYHKLATGSSYCDYAFHVIISNPSQLVLQQDLKTMVENYGITSIKVYMTYNAMALKDYHILNLMSAARELGILTMVHAENADAVHWMIERLEAKGLTTPYYHGASRPPIVEAEATYRAITLGQLTDAPILLVHVSTKSSAELIKNAQTNILPVYAETCPQFLLLLDSMNKEGFEGAKYVCSPPIRESVTDQNSLWQGINNGTFSTIASDHAPVKLYHPNGKLRGLAHKNPAQKNFQYIPKGLPGVETRLPLLFSEGVLAGRITPQRFVEVTSTGPARLFGLERKGTIAPGFDADITIWYPQETFQPFKLTNEMLHHAIDYTPFEGFEFKNWPSLNFDSIMMPWFFRSMLIWQHRANENRISTTLPEFSYVASMRIPLSKTDCPF</sequence>
<evidence type="ECO:0000313" key="10">
    <source>
        <dbReference type="Proteomes" id="UP000256645"/>
    </source>
</evidence>
<dbReference type="CDD" id="cd01314">
    <property type="entry name" value="D-HYD"/>
    <property type="match status" value="1"/>
</dbReference>
<keyword evidence="10" id="KW-1185">Reference proteome</keyword>
<comment type="PTM">
    <text evidence="7">Carbamylation allows a single lysine to coordinate two divalent metal cations.</text>
</comment>
<dbReference type="GO" id="GO:0004157">
    <property type="term" value="F:dihydropyrimidinase activity"/>
    <property type="evidence" value="ECO:0007669"/>
    <property type="project" value="UniProtKB-EC"/>
</dbReference>
<evidence type="ECO:0000256" key="3">
    <source>
        <dbReference type="ARBA" id="ARBA00022723"/>
    </source>
</evidence>
<proteinExistence type="inferred from homology"/>
<evidence type="ECO:0000256" key="2">
    <source>
        <dbReference type="ARBA" id="ARBA00008829"/>
    </source>
</evidence>
<evidence type="ECO:0000256" key="4">
    <source>
        <dbReference type="ARBA" id="ARBA00022801"/>
    </source>
</evidence>
<dbReference type="SUPFAM" id="SSF51556">
    <property type="entry name" value="Metallo-dependent hydrolases"/>
    <property type="match status" value="1"/>
</dbReference>
<keyword evidence="4" id="KW-0378">Hydrolase</keyword>
<dbReference type="InterPro" id="IPR011778">
    <property type="entry name" value="Hydantoinase/dihydroPyrase"/>
</dbReference>
<dbReference type="SUPFAM" id="SSF51338">
    <property type="entry name" value="Composite domain of metallo-dependent hydrolases"/>
    <property type="match status" value="1"/>
</dbReference>
<dbReference type="AlphaFoldDB" id="A0A3D8QQK6"/>
<dbReference type="EC" id="3.5.2.2" evidence="6"/>
<dbReference type="GO" id="GO:0046872">
    <property type="term" value="F:metal ion binding"/>
    <property type="evidence" value="ECO:0007669"/>
    <property type="project" value="UniProtKB-KW"/>
</dbReference>
<dbReference type="Pfam" id="PF01979">
    <property type="entry name" value="Amidohydro_1"/>
    <property type="match status" value="1"/>
</dbReference>
<dbReference type="Proteomes" id="UP000256645">
    <property type="component" value="Unassembled WGS sequence"/>
</dbReference>
<dbReference type="EMBL" id="PDLM01000013">
    <property type="protein sequence ID" value="RDW63774.1"/>
    <property type="molecule type" value="Genomic_DNA"/>
</dbReference>
<dbReference type="GO" id="GO:0005737">
    <property type="term" value="C:cytoplasm"/>
    <property type="evidence" value="ECO:0007669"/>
    <property type="project" value="InterPro"/>
</dbReference>
<comment type="caution">
    <text evidence="9">The sequence shown here is derived from an EMBL/GenBank/DDBJ whole genome shotgun (WGS) entry which is preliminary data.</text>
</comment>
<evidence type="ECO:0000256" key="5">
    <source>
        <dbReference type="ARBA" id="ARBA00036696"/>
    </source>
</evidence>
<dbReference type="InterPro" id="IPR032466">
    <property type="entry name" value="Metal_Hydrolase"/>
</dbReference>
<dbReference type="OrthoDB" id="1924787at2759"/>
<comment type="catalytic activity">
    <reaction evidence="5">
        <text>5,6-dihydrouracil + H2O = 3-(carbamoylamino)propanoate + H(+)</text>
        <dbReference type="Rhea" id="RHEA:16121"/>
        <dbReference type="ChEBI" id="CHEBI:11892"/>
        <dbReference type="ChEBI" id="CHEBI:15377"/>
        <dbReference type="ChEBI" id="CHEBI:15378"/>
        <dbReference type="ChEBI" id="CHEBI:15901"/>
        <dbReference type="EC" id="3.5.2.2"/>
    </reaction>
</comment>
<dbReference type="NCBIfam" id="TIGR02033">
    <property type="entry name" value="D-hydantoinase"/>
    <property type="match status" value="1"/>
</dbReference>
<dbReference type="FunFam" id="3.20.20.140:FF:000174">
    <property type="entry name" value="Dihydropyrimidinase-related protein 2"/>
    <property type="match status" value="1"/>
</dbReference>
<dbReference type="PANTHER" id="PTHR11647">
    <property type="entry name" value="HYDRANTOINASE/DIHYDROPYRIMIDINASE FAMILY MEMBER"/>
    <property type="match status" value="1"/>
</dbReference>
<dbReference type="InterPro" id="IPR050378">
    <property type="entry name" value="Metallo-dep_Hydrolases_sf"/>
</dbReference>
<feature type="modified residue" description="N6-carboxylysine" evidence="7">
    <location>
        <position position="173"/>
    </location>
</feature>
<gene>
    <name evidence="9" type="ORF">BP6252_11319</name>
</gene>
<dbReference type="STRING" id="1849047.A0A3D8QQK6"/>
<evidence type="ECO:0000259" key="8">
    <source>
        <dbReference type="Pfam" id="PF01979"/>
    </source>
</evidence>
<accession>A0A3D8QQK6</accession>
<dbReference type="Gene3D" id="3.20.20.140">
    <property type="entry name" value="Metal-dependent hydrolases"/>
    <property type="match status" value="1"/>
</dbReference>
<dbReference type="InterPro" id="IPR006680">
    <property type="entry name" value="Amidohydro-rel"/>
</dbReference>
<reference evidence="9 10" key="1">
    <citation type="journal article" date="2018" name="IMA Fungus">
        <title>IMA Genome-F 9: Draft genome sequence of Annulohypoxylon stygium, Aspergillus mulundensis, Berkeleyomyces basicola (syn. Thielaviopsis basicola), Ceratocystis smalleyi, two Cercospora beticola strains, Coleophoma cylindrospora, Fusarium fracticaudum, Phialophora cf. hyalina, and Morchella septimelata.</title>
        <authorList>
            <person name="Wingfield B.D."/>
            <person name="Bills G.F."/>
            <person name="Dong Y."/>
            <person name="Huang W."/>
            <person name="Nel W.J."/>
            <person name="Swalarsk-Parry B.S."/>
            <person name="Vaghefi N."/>
            <person name="Wilken P.M."/>
            <person name="An Z."/>
            <person name="de Beer Z.W."/>
            <person name="De Vos L."/>
            <person name="Chen L."/>
            <person name="Duong T.A."/>
            <person name="Gao Y."/>
            <person name="Hammerbacher A."/>
            <person name="Kikkert J.R."/>
            <person name="Li Y."/>
            <person name="Li H."/>
            <person name="Li K."/>
            <person name="Li Q."/>
            <person name="Liu X."/>
            <person name="Ma X."/>
            <person name="Naidoo K."/>
            <person name="Pethybridge S.J."/>
            <person name="Sun J."/>
            <person name="Steenkamp E.T."/>
            <person name="van der Nest M.A."/>
            <person name="van Wyk S."/>
            <person name="Wingfield M.J."/>
            <person name="Xiong C."/>
            <person name="Yue Q."/>
            <person name="Zhang X."/>
        </authorList>
    </citation>
    <scope>NUCLEOTIDE SEQUENCE [LARGE SCALE GENOMIC DNA]</scope>
    <source>
        <strain evidence="9 10">BP6252</strain>
    </source>
</reference>
<feature type="domain" description="Amidohydrolase-related" evidence="8">
    <location>
        <begin position="53"/>
        <end position="433"/>
    </location>
</feature>
<comment type="similarity">
    <text evidence="2">Belongs to the metallo-dependent hydrolases superfamily. Hydantoinase/dihydropyrimidinase family.</text>
</comment>
<dbReference type="InterPro" id="IPR011059">
    <property type="entry name" value="Metal-dep_hydrolase_composite"/>
</dbReference>
<comment type="cofactor">
    <cofactor evidence="1">
        <name>Zn(2+)</name>
        <dbReference type="ChEBI" id="CHEBI:29105"/>
    </cofactor>
</comment>
<organism evidence="9 10">
    <name type="scientific">Coleophoma cylindrospora</name>
    <dbReference type="NCBI Taxonomy" id="1849047"/>
    <lineage>
        <taxon>Eukaryota</taxon>
        <taxon>Fungi</taxon>
        <taxon>Dikarya</taxon>
        <taxon>Ascomycota</taxon>
        <taxon>Pezizomycotina</taxon>
        <taxon>Leotiomycetes</taxon>
        <taxon>Helotiales</taxon>
        <taxon>Dermateaceae</taxon>
        <taxon>Coleophoma</taxon>
    </lineage>
</organism>
<evidence type="ECO:0000256" key="6">
    <source>
        <dbReference type="ARBA" id="ARBA00039113"/>
    </source>
</evidence>
<evidence type="ECO:0000313" key="9">
    <source>
        <dbReference type="EMBL" id="RDW63774.1"/>
    </source>
</evidence>
<dbReference type="PANTHER" id="PTHR11647:SF1">
    <property type="entry name" value="COLLAPSIN RESPONSE MEDIATOR PROTEIN"/>
    <property type="match status" value="1"/>
</dbReference>